<evidence type="ECO:0000313" key="2">
    <source>
        <dbReference type="Proteomes" id="UP001221898"/>
    </source>
</evidence>
<organism evidence="1 2">
    <name type="scientific">Aldrovandia affinis</name>
    <dbReference type="NCBI Taxonomy" id="143900"/>
    <lineage>
        <taxon>Eukaryota</taxon>
        <taxon>Metazoa</taxon>
        <taxon>Chordata</taxon>
        <taxon>Craniata</taxon>
        <taxon>Vertebrata</taxon>
        <taxon>Euteleostomi</taxon>
        <taxon>Actinopterygii</taxon>
        <taxon>Neopterygii</taxon>
        <taxon>Teleostei</taxon>
        <taxon>Notacanthiformes</taxon>
        <taxon>Halosauridae</taxon>
        <taxon>Aldrovandia</taxon>
    </lineage>
</organism>
<dbReference type="AlphaFoldDB" id="A0AAD7SZR0"/>
<proteinExistence type="predicted"/>
<dbReference type="Proteomes" id="UP001221898">
    <property type="component" value="Unassembled WGS sequence"/>
</dbReference>
<gene>
    <name evidence="1" type="ORF">AAFF_G00164180</name>
</gene>
<dbReference type="EMBL" id="JAINUG010000022">
    <property type="protein sequence ID" value="KAJ8411610.1"/>
    <property type="molecule type" value="Genomic_DNA"/>
</dbReference>
<sequence>MDHRDASTEKPKLWQDTVFGWCFPQGASRECAVSEATPASYPRLYCAVTVFDRSLSAPQDRCHSYATSVLPSPGESCGVLRSMTQQAAGQAARRRRARISWERSESGKLNAQGVLDGVTAYTDYTGPKLWVWTCWWG</sequence>
<keyword evidence="2" id="KW-1185">Reference proteome</keyword>
<accession>A0AAD7SZR0</accession>
<protein>
    <submittedName>
        <fullName evidence="1">Uncharacterized protein</fullName>
    </submittedName>
</protein>
<evidence type="ECO:0000313" key="1">
    <source>
        <dbReference type="EMBL" id="KAJ8411610.1"/>
    </source>
</evidence>
<comment type="caution">
    <text evidence="1">The sequence shown here is derived from an EMBL/GenBank/DDBJ whole genome shotgun (WGS) entry which is preliminary data.</text>
</comment>
<name>A0AAD7SZR0_9TELE</name>
<reference evidence="1" key="1">
    <citation type="journal article" date="2023" name="Science">
        <title>Genome structures resolve the early diversification of teleost fishes.</title>
        <authorList>
            <person name="Parey E."/>
            <person name="Louis A."/>
            <person name="Montfort J."/>
            <person name="Bouchez O."/>
            <person name="Roques C."/>
            <person name="Iampietro C."/>
            <person name="Lluch J."/>
            <person name="Castinel A."/>
            <person name="Donnadieu C."/>
            <person name="Desvignes T."/>
            <person name="Floi Bucao C."/>
            <person name="Jouanno E."/>
            <person name="Wen M."/>
            <person name="Mejri S."/>
            <person name="Dirks R."/>
            <person name="Jansen H."/>
            <person name="Henkel C."/>
            <person name="Chen W.J."/>
            <person name="Zahm M."/>
            <person name="Cabau C."/>
            <person name="Klopp C."/>
            <person name="Thompson A.W."/>
            <person name="Robinson-Rechavi M."/>
            <person name="Braasch I."/>
            <person name="Lecointre G."/>
            <person name="Bobe J."/>
            <person name="Postlethwait J.H."/>
            <person name="Berthelot C."/>
            <person name="Roest Crollius H."/>
            <person name="Guiguen Y."/>
        </authorList>
    </citation>
    <scope>NUCLEOTIDE SEQUENCE</scope>
    <source>
        <strain evidence="1">NC1722</strain>
    </source>
</reference>